<reference evidence="2" key="1">
    <citation type="journal article" date="2019" name="Microbiol. Immunol.">
        <title>Molecular and phenotypic characterization of Leptospira johnsonii sp. nov., Leptospira ellinghausenii sp. nov. and Leptospira ryugenii sp. nov. isolated from soil and water in Japan.</title>
        <authorList>
            <person name="Masuzawa T."/>
            <person name="Saito M."/>
            <person name="Nakao R."/>
            <person name="Nikaido Y."/>
            <person name="Matsumoto M."/>
            <person name="Ogawa M."/>
            <person name="Yokoyama M."/>
            <person name="Hidaka Y."/>
            <person name="Tomita J."/>
            <person name="Sakakibara K."/>
            <person name="Suzuki K."/>
            <person name="Yasuda S."/>
            <person name="Sato H."/>
            <person name="Yamaguchi M."/>
            <person name="Yoshida S.I."/>
            <person name="Koizumi N."/>
            <person name="Kawamura Y."/>
        </authorList>
    </citation>
    <scope>NUCLEOTIDE SEQUENCE [LARGE SCALE GENOMIC DNA]</scope>
    <source>
        <strain evidence="2">E18</strain>
    </source>
</reference>
<evidence type="ECO:0000313" key="2">
    <source>
        <dbReference type="Proteomes" id="UP000245206"/>
    </source>
</evidence>
<evidence type="ECO:0000313" key="1">
    <source>
        <dbReference type="EMBL" id="GBF42947.1"/>
    </source>
</evidence>
<comment type="caution">
    <text evidence="1">The sequence shown here is derived from an EMBL/GenBank/DDBJ whole genome shotgun (WGS) entry which is preliminary data.</text>
</comment>
<sequence length="162" mass="17924">MKNIIIKLIISLNLINCNINQNDEKKDKDLFNTLLVTSSIAKNPYLQIHNQLDADTTVKVYSNDQCNDNTQSIAGLPSVYSFGTVRSNTRSTKINVPMVEANIQIRQPVQFYVQTNGGSCLFGGTAYIGTVAYPVGIIYNLEKFNSGFIVTQSLVSGFYSEP</sequence>
<name>A0A2P2DEA2_9LEPT</name>
<dbReference type="Proteomes" id="UP000245206">
    <property type="component" value="Unassembled WGS sequence"/>
</dbReference>
<organism evidence="1 2">
    <name type="scientific">Leptospira ellinghausenii</name>
    <dbReference type="NCBI Taxonomy" id="1917822"/>
    <lineage>
        <taxon>Bacteria</taxon>
        <taxon>Pseudomonadati</taxon>
        <taxon>Spirochaetota</taxon>
        <taxon>Spirochaetia</taxon>
        <taxon>Leptospirales</taxon>
        <taxon>Leptospiraceae</taxon>
        <taxon>Leptospira</taxon>
    </lineage>
</organism>
<keyword evidence="2" id="KW-1185">Reference proteome</keyword>
<proteinExistence type="predicted"/>
<gene>
    <name evidence="1" type="ORF">LPTSP2_22400</name>
</gene>
<dbReference type="EMBL" id="BFAZ01000009">
    <property type="protein sequence ID" value="GBF42947.1"/>
    <property type="molecule type" value="Genomic_DNA"/>
</dbReference>
<protein>
    <submittedName>
        <fullName evidence="1">Uncharacterized protein</fullName>
    </submittedName>
</protein>
<accession>A0A2P2DEA2</accession>
<dbReference type="AlphaFoldDB" id="A0A2P2DEA2"/>
<dbReference type="RefSeq" id="WP_108959963.1">
    <property type="nucleotide sequence ID" value="NZ_BFAZ01000009.1"/>
</dbReference>